<dbReference type="PANTHER" id="PTHR43884:SF12">
    <property type="entry name" value="ISOVALERYL-COA DEHYDROGENASE, MITOCHONDRIAL-RELATED"/>
    <property type="match status" value="1"/>
</dbReference>
<evidence type="ECO:0000256" key="10">
    <source>
        <dbReference type="ARBA" id="ARBA00034345"/>
    </source>
</evidence>
<dbReference type="InterPro" id="IPR046373">
    <property type="entry name" value="Acyl-CoA_Oxase/DH_mid-dom_sf"/>
</dbReference>
<dbReference type="SUPFAM" id="SSF56645">
    <property type="entry name" value="Acyl-CoA dehydrogenase NM domain-like"/>
    <property type="match status" value="1"/>
</dbReference>
<dbReference type="Pfam" id="PF08028">
    <property type="entry name" value="Acyl-CoA_dh_2"/>
    <property type="match status" value="1"/>
</dbReference>
<sequence length="401" mass="42820">MTVIHTPVAGSAAAAGYAELAARFGPVFERIAEGALRRDLDRELPFEPVRWLNAERFGALRVPVSHGGFGASLETMVRLLVDLAAADPNVAHLYRSHIGFVEALRWEAAGVRERWYGRAAAGETVGNASTEKGGNALGSVATRLIRDDGGYRIEGEKFYSTGTIFAEWTMVTAGLDSGEDRHFAIVRTNQPGVEILDDWDGFGQKLTGTGTTRFRGARVEAGDVFPRRLEATHQSAVFQLVLLSVLAGIARASRDEAASIVRSRTRTFNTGSGALFREDPLILQVVGRIGAKAFAAEAAVVAAAREIDAALEERDFVRANVAVDNAQVVVPELALGAAQQLFEATGASSVSTAKGLDRHWRNAQTVATHNPAAFKARQLGDHLVNGTVPVGLNAIGEARQA</sequence>
<organism evidence="16 17">
    <name type="scientific">Zafaria cholistanensis</name>
    <dbReference type="NCBI Taxonomy" id="1682741"/>
    <lineage>
        <taxon>Bacteria</taxon>
        <taxon>Bacillati</taxon>
        <taxon>Actinomycetota</taxon>
        <taxon>Actinomycetes</taxon>
        <taxon>Micrococcales</taxon>
        <taxon>Micrococcaceae</taxon>
        <taxon>Zafaria</taxon>
    </lineage>
</organism>
<dbReference type="Proteomes" id="UP000325307">
    <property type="component" value="Unassembled WGS sequence"/>
</dbReference>
<dbReference type="Gene3D" id="2.40.110.10">
    <property type="entry name" value="Butyryl-CoA Dehydrogenase, subunit A, domain 2"/>
    <property type="match status" value="1"/>
</dbReference>
<dbReference type="EC" id="1.14.14.21" evidence="9"/>
<comment type="catalytic activity">
    <reaction evidence="12">
        <text>dibenzothiophene 5-oxide + FMNH2 + O2 = dibenzothiophene 5,5-dioxide + FMN + H2O + H(+)</text>
        <dbReference type="Rhea" id="RHEA:49080"/>
        <dbReference type="ChEBI" id="CHEBI:15377"/>
        <dbReference type="ChEBI" id="CHEBI:15378"/>
        <dbReference type="ChEBI" id="CHEBI:15379"/>
        <dbReference type="ChEBI" id="CHEBI:23683"/>
        <dbReference type="ChEBI" id="CHEBI:57618"/>
        <dbReference type="ChEBI" id="CHEBI:58210"/>
        <dbReference type="ChEBI" id="CHEBI:90356"/>
    </reaction>
</comment>
<evidence type="ECO:0000313" key="17">
    <source>
        <dbReference type="Proteomes" id="UP000325307"/>
    </source>
</evidence>
<keyword evidence="6" id="KW-0503">Monooxygenase</keyword>
<dbReference type="PIRSF" id="PIRSF016578">
    <property type="entry name" value="HsaA"/>
    <property type="match status" value="1"/>
</dbReference>
<evidence type="ECO:0000313" key="16">
    <source>
        <dbReference type="EMBL" id="GER23372.1"/>
    </source>
</evidence>
<dbReference type="RefSeq" id="WP_149956958.1">
    <property type="nucleotide sequence ID" value="NZ_BKDJ01000008.1"/>
</dbReference>
<evidence type="ECO:0000256" key="11">
    <source>
        <dbReference type="ARBA" id="ARBA00047859"/>
    </source>
</evidence>
<dbReference type="GO" id="GO:0008470">
    <property type="term" value="F:3-methylbutanoyl-CoA dehydrogenase activity"/>
    <property type="evidence" value="ECO:0007669"/>
    <property type="project" value="TreeGrafter"/>
</dbReference>
<evidence type="ECO:0000256" key="5">
    <source>
        <dbReference type="ARBA" id="ARBA00023002"/>
    </source>
</evidence>
<feature type="domain" description="Acyl-CoA oxidase/dehydrogenase middle" evidence="14">
    <location>
        <begin position="131"/>
        <end position="215"/>
    </location>
</feature>
<dbReference type="PANTHER" id="PTHR43884">
    <property type="entry name" value="ACYL-COA DEHYDROGENASE"/>
    <property type="match status" value="1"/>
</dbReference>
<evidence type="ECO:0000256" key="4">
    <source>
        <dbReference type="ARBA" id="ARBA00022741"/>
    </source>
</evidence>
<keyword evidence="3" id="KW-0288">FMN</keyword>
<dbReference type="InterPro" id="IPR036250">
    <property type="entry name" value="AcylCo_DH-like_C"/>
</dbReference>
<evidence type="ECO:0000256" key="3">
    <source>
        <dbReference type="ARBA" id="ARBA00022643"/>
    </source>
</evidence>
<keyword evidence="2" id="KW-0285">Flavoprotein</keyword>
<name>A0A5A7NT88_9MICC</name>
<accession>A0A5A7NT88</accession>
<dbReference type="EMBL" id="BKDJ01000008">
    <property type="protein sequence ID" value="GER23372.1"/>
    <property type="molecule type" value="Genomic_DNA"/>
</dbReference>
<feature type="domain" description="Acyl-CoA dehydrogenase C-terminal" evidence="15">
    <location>
        <begin position="245"/>
        <end position="370"/>
    </location>
</feature>
<evidence type="ECO:0000256" key="1">
    <source>
        <dbReference type="ARBA" id="ARBA00004496"/>
    </source>
</evidence>
<dbReference type="InterPro" id="IPR006091">
    <property type="entry name" value="Acyl-CoA_Oxase/DH_mid-dom"/>
</dbReference>
<comment type="subcellular location">
    <subcellularLocation>
        <location evidence="1">Cytoplasm</location>
    </subcellularLocation>
</comment>
<comment type="catalytic activity">
    <reaction evidence="11">
        <text>dibenzothiophene + FMNH2 + O2 = dibenzothiophene 5-oxide + FMN + H2O + H(+)</text>
        <dbReference type="Rhea" id="RHEA:49076"/>
        <dbReference type="ChEBI" id="CHEBI:15377"/>
        <dbReference type="ChEBI" id="CHEBI:15378"/>
        <dbReference type="ChEBI" id="CHEBI:15379"/>
        <dbReference type="ChEBI" id="CHEBI:23681"/>
        <dbReference type="ChEBI" id="CHEBI:23683"/>
        <dbReference type="ChEBI" id="CHEBI:57618"/>
        <dbReference type="ChEBI" id="CHEBI:58210"/>
    </reaction>
</comment>
<dbReference type="AlphaFoldDB" id="A0A5A7NT88"/>
<dbReference type="GO" id="GO:0006552">
    <property type="term" value="P:L-leucine catabolic process"/>
    <property type="evidence" value="ECO:0007669"/>
    <property type="project" value="TreeGrafter"/>
</dbReference>
<evidence type="ECO:0000256" key="8">
    <source>
        <dbReference type="ARBA" id="ARBA00034317"/>
    </source>
</evidence>
<comment type="caution">
    <text evidence="16">The sequence shown here is derived from an EMBL/GenBank/DDBJ whole genome shotgun (WGS) entry which is preliminary data.</text>
</comment>
<dbReference type="Gene3D" id="1.10.540.10">
    <property type="entry name" value="Acyl-CoA dehydrogenase/oxidase, N-terminal domain"/>
    <property type="match status" value="1"/>
</dbReference>
<protein>
    <recommendedName>
        <fullName evidence="10">Dibenzothiophene monooxygenase</fullName>
        <ecNumber evidence="9">1.14.14.21</ecNumber>
    </recommendedName>
</protein>
<dbReference type="GO" id="GO:0004497">
    <property type="term" value="F:monooxygenase activity"/>
    <property type="evidence" value="ECO:0007669"/>
    <property type="project" value="UniProtKB-KW"/>
</dbReference>
<comment type="pathway">
    <text evidence="7">Sulfur metabolism; dibenzothiophene degradation.</text>
</comment>
<dbReference type="InterPro" id="IPR009100">
    <property type="entry name" value="AcylCoA_DH/oxidase_NM_dom_sf"/>
</dbReference>
<evidence type="ECO:0000256" key="12">
    <source>
        <dbReference type="ARBA" id="ARBA00048445"/>
    </source>
</evidence>
<dbReference type="InterPro" id="IPR013107">
    <property type="entry name" value="Acyl-CoA_DH_C"/>
</dbReference>
<dbReference type="InterPro" id="IPR037069">
    <property type="entry name" value="AcylCoA_DH/ox_N_sf"/>
</dbReference>
<evidence type="ECO:0000256" key="9">
    <source>
        <dbReference type="ARBA" id="ARBA00034328"/>
    </source>
</evidence>
<dbReference type="Gene3D" id="1.20.140.10">
    <property type="entry name" value="Butyryl-CoA Dehydrogenase, subunit A, domain 3"/>
    <property type="match status" value="1"/>
</dbReference>
<proteinExistence type="inferred from homology"/>
<evidence type="ECO:0000259" key="14">
    <source>
        <dbReference type="Pfam" id="PF02770"/>
    </source>
</evidence>
<reference evidence="16 17" key="1">
    <citation type="submission" date="2019-09" db="EMBL/GenBank/DDBJ databases">
        <title>Arthrobacter zafarii sp. nov., a moderately thermotolerant and halotolerant actinobacterium isolated from Cholistan desert soil of Pakistan.</title>
        <authorList>
            <person name="Amin A."/>
            <person name="Ahmed I."/>
            <person name="Khalid N."/>
            <person name="Schumann P."/>
            <person name="Busse H.J."/>
            <person name="Khan I.U."/>
            <person name="Li S."/>
            <person name="Li W.J."/>
        </authorList>
    </citation>
    <scope>NUCLEOTIDE SEQUENCE [LARGE SCALE GENOMIC DNA]</scope>
    <source>
        <strain evidence="16 17">NCCP-1664</strain>
    </source>
</reference>
<dbReference type="OrthoDB" id="571684at2"/>
<evidence type="ECO:0000256" key="13">
    <source>
        <dbReference type="ARBA" id="ARBA00049456"/>
    </source>
</evidence>
<gene>
    <name evidence="16" type="ORF">NCCP1664_18680</name>
</gene>
<evidence type="ECO:0000256" key="2">
    <source>
        <dbReference type="ARBA" id="ARBA00022630"/>
    </source>
</evidence>
<keyword evidence="4" id="KW-0547">Nucleotide-binding</keyword>
<dbReference type="GO" id="GO:0050660">
    <property type="term" value="F:flavin adenine dinucleotide binding"/>
    <property type="evidence" value="ECO:0007669"/>
    <property type="project" value="InterPro"/>
</dbReference>
<comment type="similarity">
    <text evidence="8">Belongs to the DszC flavin monooxygenase family.</text>
</comment>
<dbReference type="SUPFAM" id="SSF47203">
    <property type="entry name" value="Acyl-CoA dehydrogenase C-terminal domain-like"/>
    <property type="match status" value="1"/>
</dbReference>
<dbReference type="Pfam" id="PF02770">
    <property type="entry name" value="Acyl-CoA_dh_M"/>
    <property type="match status" value="1"/>
</dbReference>
<dbReference type="GO" id="GO:0005737">
    <property type="term" value="C:cytoplasm"/>
    <property type="evidence" value="ECO:0007669"/>
    <property type="project" value="UniProtKB-SubCell"/>
</dbReference>
<evidence type="ECO:0000256" key="6">
    <source>
        <dbReference type="ARBA" id="ARBA00023033"/>
    </source>
</evidence>
<keyword evidence="17" id="KW-1185">Reference proteome</keyword>
<evidence type="ECO:0000259" key="15">
    <source>
        <dbReference type="Pfam" id="PF08028"/>
    </source>
</evidence>
<keyword evidence="5" id="KW-0560">Oxidoreductase</keyword>
<evidence type="ECO:0000256" key="7">
    <source>
        <dbReference type="ARBA" id="ARBA00034307"/>
    </source>
</evidence>
<comment type="catalytic activity">
    <reaction evidence="13">
        <text>dibenzothiophene + 2 FMNH2 + 2 O2 = dibenzothiophene 5,5-dioxide + 2 FMN + 2 H2O + 2 H(+)</text>
        <dbReference type="Rhea" id="RHEA:49072"/>
        <dbReference type="ChEBI" id="CHEBI:15377"/>
        <dbReference type="ChEBI" id="CHEBI:15378"/>
        <dbReference type="ChEBI" id="CHEBI:15379"/>
        <dbReference type="ChEBI" id="CHEBI:23681"/>
        <dbReference type="ChEBI" id="CHEBI:57618"/>
        <dbReference type="ChEBI" id="CHEBI:58210"/>
        <dbReference type="ChEBI" id="CHEBI:90356"/>
        <dbReference type="EC" id="1.14.14.21"/>
    </reaction>
</comment>